<dbReference type="SUPFAM" id="SSF48371">
    <property type="entry name" value="ARM repeat"/>
    <property type="match status" value="1"/>
</dbReference>
<sequence length="373" mass="39969">MSGNKNADELLKWGLQNAPMAENGQSSVAQVSEDIAAGRRPDLQDPALYEALMGKSEAQMMQEELGVAVDYSRPESDRLTALDNFEMLVEQVDNANNMESLQMWPALLKLLQSSNEPKIQLNAAWIVGTAMQNNDKAQVVALGHGILPILLALLEAPIPELRSKAMYAISSLLGHYPAAVAQFAEANGWAKFAGALQDSSIVVRRKVAFLLNQLLVQDPMDSSEPMQDGPPAPDTAVTAKDSGDSHMPPVPLEEGPATKRVKVRHPDVAQALVESGIFDALVTSLLPGATGAVTECNGQPTRNDVDYDEKALQVIMTLVDKRRPTLPLPKDKLAALVQALQGPPVDASAGMATFAEELGVDEQALNAFLAHLA</sequence>
<dbReference type="GO" id="GO:0000774">
    <property type="term" value="F:adenyl-nucleotide exchange factor activity"/>
    <property type="evidence" value="ECO:0007669"/>
    <property type="project" value="TreeGrafter"/>
</dbReference>
<name>A0AAF0DSH7_9BASI</name>
<feature type="domain" description="Nucleotide exchange factor Fes1" evidence="4">
    <location>
        <begin position="8"/>
        <end position="98"/>
    </location>
</feature>
<evidence type="ECO:0000256" key="2">
    <source>
        <dbReference type="ARBA" id="ARBA00022737"/>
    </source>
</evidence>
<feature type="region of interest" description="Disordered" evidence="3">
    <location>
        <begin position="220"/>
        <end position="258"/>
    </location>
</feature>
<dbReference type="PANTHER" id="PTHR19316:SF18">
    <property type="entry name" value="HSP70-BINDING PROTEIN 1"/>
    <property type="match status" value="1"/>
</dbReference>
<evidence type="ECO:0000313" key="6">
    <source>
        <dbReference type="Proteomes" id="UP001216638"/>
    </source>
</evidence>
<dbReference type="EMBL" id="CP119952">
    <property type="protein sequence ID" value="WFC95248.1"/>
    <property type="molecule type" value="Genomic_DNA"/>
</dbReference>
<dbReference type="InterPro" id="IPR016024">
    <property type="entry name" value="ARM-type_fold"/>
</dbReference>
<evidence type="ECO:0000313" key="5">
    <source>
        <dbReference type="EMBL" id="WFC95248.1"/>
    </source>
</evidence>
<dbReference type="Pfam" id="PF08609">
    <property type="entry name" value="Fes1"/>
    <property type="match status" value="1"/>
</dbReference>
<dbReference type="GO" id="GO:0005783">
    <property type="term" value="C:endoplasmic reticulum"/>
    <property type="evidence" value="ECO:0007669"/>
    <property type="project" value="TreeGrafter"/>
</dbReference>
<accession>A0AAF0DSH7</accession>
<dbReference type="InterPro" id="IPR011989">
    <property type="entry name" value="ARM-like"/>
</dbReference>
<evidence type="ECO:0000256" key="3">
    <source>
        <dbReference type="SAM" id="MobiDB-lite"/>
    </source>
</evidence>
<keyword evidence="6" id="KW-1185">Reference proteome</keyword>
<comment type="similarity">
    <text evidence="1">Belongs to the FES1 family.</text>
</comment>
<dbReference type="Gene3D" id="1.25.10.10">
    <property type="entry name" value="Leucine-rich Repeat Variant"/>
    <property type="match status" value="1"/>
</dbReference>
<keyword evidence="2" id="KW-0677">Repeat</keyword>
<gene>
    <name evidence="5" type="primary">FES1</name>
    <name evidence="5" type="ORF">MBRA1_001895</name>
</gene>
<proteinExistence type="inferred from homology"/>
<evidence type="ECO:0000256" key="1">
    <source>
        <dbReference type="ARBA" id="ARBA00011045"/>
    </source>
</evidence>
<dbReference type="PANTHER" id="PTHR19316">
    <property type="entry name" value="PROTEIN FOLDING REGULATOR"/>
    <property type="match status" value="1"/>
</dbReference>
<dbReference type="InterPro" id="IPR050693">
    <property type="entry name" value="Hsp70_NEF-Inhibitors"/>
</dbReference>
<dbReference type="AlphaFoldDB" id="A0AAF0DSH7"/>
<organism evidence="5 6">
    <name type="scientific">Malassezia brasiliensis</name>
    <dbReference type="NCBI Taxonomy" id="1821822"/>
    <lineage>
        <taxon>Eukaryota</taxon>
        <taxon>Fungi</taxon>
        <taxon>Dikarya</taxon>
        <taxon>Basidiomycota</taxon>
        <taxon>Ustilaginomycotina</taxon>
        <taxon>Malasseziomycetes</taxon>
        <taxon>Malasseziales</taxon>
        <taxon>Malasseziaceae</taxon>
        <taxon>Malassezia</taxon>
    </lineage>
</organism>
<protein>
    <submittedName>
        <fullName evidence="5">Hsp70 nucleotide exchange factor fes1</fullName>
    </submittedName>
</protein>
<reference evidence="5" key="1">
    <citation type="submission" date="2023-03" db="EMBL/GenBank/DDBJ databases">
        <title>Mating type loci evolution in Malassezia.</title>
        <authorList>
            <person name="Coelho M.A."/>
        </authorList>
    </citation>
    <scope>NUCLEOTIDE SEQUENCE</scope>
    <source>
        <strain evidence="5">CBS 14135</strain>
    </source>
</reference>
<evidence type="ECO:0000259" key="4">
    <source>
        <dbReference type="Pfam" id="PF08609"/>
    </source>
</evidence>
<dbReference type="Proteomes" id="UP001216638">
    <property type="component" value="Chromosome 2"/>
</dbReference>
<dbReference type="InterPro" id="IPR013918">
    <property type="entry name" value="Nucleotide_exch_fac_Fes1"/>
</dbReference>